<gene>
    <name evidence="10" type="ORF">DIATSA_LOCUS7096</name>
</gene>
<evidence type="ECO:0000256" key="8">
    <source>
        <dbReference type="ARBA" id="ARBA00023128"/>
    </source>
</evidence>
<dbReference type="PANTHER" id="PTHR13344:SF0">
    <property type="entry name" value="NADH DEHYDROGENASE [UBIQUINONE] 1 ALPHA SUBCOMPLEX SUBUNIT 8"/>
    <property type="match status" value="1"/>
</dbReference>
<accession>A0A9N9WF56</accession>
<dbReference type="InterPro" id="IPR016680">
    <property type="entry name" value="NDUFA8"/>
</dbReference>
<keyword evidence="4" id="KW-0813">Transport</keyword>
<dbReference type="AlphaFoldDB" id="A0A9N9WF56"/>
<evidence type="ECO:0000313" key="11">
    <source>
        <dbReference type="Proteomes" id="UP001153714"/>
    </source>
</evidence>
<evidence type="ECO:0000256" key="1">
    <source>
        <dbReference type="ARBA" id="ARBA00003195"/>
    </source>
</evidence>
<protein>
    <recommendedName>
        <fullName evidence="12">NADH dehydrogenase [ubiquinone] 1 alpha subcomplex subunit 8</fullName>
    </recommendedName>
</protein>
<dbReference type="Proteomes" id="UP001153714">
    <property type="component" value="Chromosome 2"/>
</dbReference>
<keyword evidence="9" id="KW-1015">Disulfide bond</keyword>
<dbReference type="OrthoDB" id="276296at2759"/>
<keyword evidence="5" id="KW-0679">Respiratory chain</keyword>
<evidence type="ECO:0008006" key="12">
    <source>
        <dbReference type="Google" id="ProtNLM"/>
    </source>
</evidence>
<keyword evidence="6" id="KW-0677">Repeat</keyword>
<reference evidence="10" key="2">
    <citation type="submission" date="2022-10" db="EMBL/GenBank/DDBJ databases">
        <authorList>
            <consortium name="ENA_rothamsted_submissions"/>
            <consortium name="culmorum"/>
            <person name="King R."/>
        </authorList>
    </citation>
    <scope>NUCLEOTIDE SEQUENCE</scope>
</reference>
<dbReference type="Gene3D" id="1.10.287.2900">
    <property type="match status" value="1"/>
</dbReference>
<keyword evidence="8" id="KW-0496">Mitochondrion</keyword>
<name>A0A9N9WF56_9NEOP</name>
<evidence type="ECO:0000256" key="5">
    <source>
        <dbReference type="ARBA" id="ARBA00022660"/>
    </source>
</evidence>
<reference evidence="10" key="1">
    <citation type="submission" date="2021-12" db="EMBL/GenBank/DDBJ databases">
        <authorList>
            <person name="King R."/>
        </authorList>
    </citation>
    <scope>NUCLEOTIDE SEQUENCE</scope>
</reference>
<dbReference type="GO" id="GO:0006120">
    <property type="term" value="P:mitochondrial electron transport, NADH to ubiquinone"/>
    <property type="evidence" value="ECO:0007669"/>
    <property type="project" value="InterPro"/>
</dbReference>
<keyword evidence="7" id="KW-0249">Electron transport</keyword>
<evidence type="ECO:0000256" key="9">
    <source>
        <dbReference type="ARBA" id="ARBA00023157"/>
    </source>
</evidence>
<evidence type="ECO:0000256" key="7">
    <source>
        <dbReference type="ARBA" id="ARBA00022982"/>
    </source>
</evidence>
<organism evidence="10 11">
    <name type="scientific">Diatraea saccharalis</name>
    <name type="common">sugarcane borer</name>
    <dbReference type="NCBI Taxonomy" id="40085"/>
    <lineage>
        <taxon>Eukaryota</taxon>
        <taxon>Metazoa</taxon>
        <taxon>Ecdysozoa</taxon>
        <taxon>Arthropoda</taxon>
        <taxon>Hexapoda</taxon>
        <taxon>Insecta</taxon>
        <taxon>Pterygota</taxon>
        <taxon>Neoptera</taxon>
        <taxon>Endopterygota</taxon>
        <taxon>Lepidoptera</taxon>
        <taxon>Glossata</taxon>
        <taxon>Ditrysia</taxon>
        <taxon>Pyraloidea</taxon>
        <taxon>Crambidae</taxon>
        <taxon>Crambinae</taxon>
        <taxon>Diatraea</taxon>
    </lineage>
</organism>
<comment type="subcellular location">
    <subcellularLocation>
        <location evidence="2">Mitochondrion</location>
    </subcellularLocation>
</comment>
<comment type="function">
    <text evidence="1">Accessory subunit of the mitochondrial membrane respiratory chain NADH dehydrogenase (Complex I), that is believed not to be involved in catalysis. Complex I functions in the transfer of electrons from NADH to the respiratory chain. The immediate electron acceptor for the enzyme is believed to be ubiquinone.</text>
</comment>
<evidence type="ECO:0000256" key="3">
    <source>
        <dbReference type="ARBA" id="ARBA00010705"/>
    </source>
</evidence>
<evidence type="ECO:0000256" key="4">
    <source>
        <dbReference type="ARBA" id="ARBA00022448"/>
    </source>
</evidence>
<dbReference type="GO" id="GO:0005739">
    <property type="term" value="C:mitochondrion"/>
    <property type="evidence" value="ECO:0007669"/>
    <property type="project" value="UniProtKB-SubCell"/>
</dbReference>
<evidence type="ECO:0000256" key="2">
    <source>
        <dbReference type="ARBA" id="ARBA00004173"/>
    </source>
</evidence>
<evidence type="ECO:0000256" key="6">
    <source>
        <dbReference type="ARBA" id="ARBA00022737"/>
    </source>
</evidence>
<dbReference type="PANTHER" id="PTHR13344">
    <property type="entry name" value="NADH-UBIQUINONE OXIDOREDUCTASE"/>
    <property type="match status" value="1"/>
</dbReference>
<comment type="similarity">
    <text evidence="3">Belongs to the complex I NDUFA8 subunit family.</text>
</comment>
<sequence>MVVTKEVRLPTIAELDTQEINLSTTTLMSAAPYLGKSCENINNEFMLCRQELNDPRACIGIGKLVTACAMQVFRRIKADCLEEFNQYANCIDKSSGDFAYTHCRKTQRAFDDCMSTKCQLDRPDFGYFCRARVHRSSCPEPAAPPCPCHSPVSDPTPSLPDCKPRDSPRFGSRLYWFME</sequence>
<evidence type="ECO:0000313" key="10">
    <source>
        <dbReference type="EMBL" id="CAG9789356.1"/>
    </source>
</evidence>
<keyword evidence="11" id="KW-1185">Reference proteome</keyword>
<proteinExistence type="inferred from homology"/>
<dbReference type="EMBL" id="OU893333">
    <property type="protein sequence ID" value="CAG9789356.1"/>
    <property type="molecule type" value="Genomic_DNA"/>
</dbReference>